<keyword evidence="5 6" id="KW-0472">Membrane</keyword>
<keyword evidence="4 6" id="KW-1133">Transmembrane helix</keyword>
<reference evidence="7 8" key="1">
    <citation type="journal article" date="2012" name="Int. J. Syst. Evol. Microbiol.">
        <title>Vibrio caribbeanicus sp. nov., isolated from the marine sponge Scleritoderma cyanea.</title>
        <authorList>
            <person name="Hoffmann M."/>
            <person name="Monday S.R."/>
            <person name="Allard M.W."/>
            <person name="Strain E.A."/>
            <person name="Whittaker P."/>
            <person name="Naum M."/>
            <person name="McCarthy P.J."/>
            <person name="Lopez J.V."/>
            <person name="Fischer M."/>
            <person name="Brown E.W."/>
        </authorList>
    </citation>
    <scope>NUCLEOTIDE SEQUENCE [LARGE SCALE GENOMIC DNA]</scope>
    <source>
        <strain evidence="7 8">ATCC 700023</strain>
    </source>
</reference>
<sequence>MAVPVVLLPIISSIGNALKIPAIALFLGQLASTVLAWFAVRLSRGLAINLTVLTMIIALAASIALGITLIIEGLSYVSPPGLSQGFSYFVPSNAVPCLSAIFSARIIRWVWQWQFYAITKISG</sequence>
<dbReference type="GO" id="GO:0033644">
    <property type="term" value="C:host cell membrane"/>
    <property type="evidence" value="ECO:0007669"/>
    <property type="project" value="UniProtKB-SubCell"/>
</dbReference>
<evidence type="ECO:0000313" key="8">
    <source>
        <dbReference type="Proteomes" id="UP000004605"/>
    </source>
</evidence>
<feature type="transmembrane region" description="Helical" evidence="6">
    <location>
        <begin position="91"/>
        <end position="111"/>
    </location>
</feature>
<keyword evidence="3" id="KW-1043">Host membrane</keyword>
<evidence type="ECO:0000313" key="7">
    <source>
        <dbReference type="EMBL" id="EGU31007.1"/>
    </source>
</evidence>
<dbReference type="AlphaFoldDB" id="F9S7V7"/>
<name>F9S7V7_9VIBR</name>
<evidence type="ECO:0000256" key="6">
    <source>
        <dbReference type="SAM" id="Phobius"/>
    </source>
</evidence>
<dbReference type="InterPro" id="IPR035210">
    <property type="entry name" value="DUF5455"/>
</dbReference>
<dbReference type="RefSeq" id="WP_006714565.1">
    <property type="nucleotide sequence ID" value="NZ_AFWF01000303.1"/>
</dbReference>
<evidence type="ECO:0000256" key="5">
    <source>
        <dbReference type="ARBA" id="ARBA00023136"/>
    </source>
</evidence>
<dbReference type="EMBL" id="AFWF01000303">
    <property type="protein sequence ID" value="EGU31007.1"/>
    <property type="molecule type" value="Genomic_DNA"/>
</dbReference>
<feature type="transmembrane region" description="Helical" evidence="6">
    <location>
        <begin position="47"/>
        <end position="71"/>
    </location>
</feature>
<keyword evidence="8" id="KW-1185">Reference proteome</keyword>
<accession>F9S7V7</accession>
<evidence type="ECO:0000256" key="1">
    <source>
        <dbReference type="ARBA" id="ARBA00004551"/>
    </source>
</evidence>
<keyword evidence="2 6" id="KW-0812">Transmembrane</keyword>
<evidence type="ECO:0000256" key="4">
    <source>
        <dbReference type="ARBA" id="ARBA00022989"/>
    </source>
</evidence>
<gene>
    <name evidence="7" type="ORF">VII00023_20722</name>
</gene>
<evidence type="ECO:0000256" key="2">
    <source>
        <dbReference type="ARBA" id="ARBA00022692"/>
    </source>
</evidence>
<proteinExistence type="predicted"/>
<dbReference type="Proteomes" id="UP000004605">
    <property type="component" value="Unassembled WGS sequence"/>
</dbReference>
<evidence type="ECO:0000256" key="3">
    <source>
        <dbReference type="ARBA" id="ARBA00022870"/>
    </source>
</evidence>
<comment type="subcellular location">
    <subcellularLocation>
        <location evidence="1">Host membrane</location>
    </subcellularLocation>
</comment>
<dbReference type="OrthoDB" id="5903332at2"/>
<organism evidence="7 8">
    <name type="scientific">Vibrio ichthyoenteri ATCC 700023</name>
    <dbReference type="NCBI Taxonomy" id="870968"/>
    <lineage>
        <taxon>Bacteria</taxon>
        <taxon>Pseudomonadati</taxon>
        <taxon>Pseudomonadota</taxon>
        <taxon>Gammaproteobacteria</taxon>
        <taxon>Vibrionales</taxon>
        <taxon>Vibrionaceae</taxon>
        <taxon>Vibrio</taxon>
    </lineage>
</organism>
<comment type="caution">
    <text evidence="7">The sequence shown here is derived from an EMBL/GenBank/DDBJ whole genome shotgun (WGS) entry which is preliminary data.</text>
</comment>
<feature type="transmembrane region" description="Helical" evidence="6">
    <location>
        <begin position="20"/>
        <end position="40"/>
    </location>
</feature>
<dbReference type="Pfam" id="PF17537">
    <property type="entry name" value="DUF5455"/>
    <property type="match status" value="1"/>
</dbReference>
<protein>
    <submittedName>
        <fullName evidence="7">Uncharacterized protein</fullName>
    </submittedName>
</protein>